<feature type="compositionally biased region" description="Low complexity" evidence="2">
    <location>
        <begin position="322"/>
        <end position="333"/>
    </location>
</feature>
<evidence type="ECO:0000313" key="3">
    <source>
        <dbReference type="EMBL" id="KAK5950610.1"/>
    </source>
</evidence>
<dbReference type="Pfam" id="PF04180">
    <property type="entry name" value="LTV"/>
    <property type="match status" value="1"/>
</dbReference>
<evidence type="ECO:0000256" key="1">
    <source>
        <dbReference type="ARBA" id="ARBA00009078"/>
    </source>
</evidence>
<feature type="compositionally biased region" description="Polar residues" evidence="2">
    <location>
        <begin position="365"/>
        <end position="380"/>
    </location>
</feature>
<comment type="caution">
    <text evidence="3">The sequence shown here is derived from an EMBL/GenBank/DDBJ whole genome shotgun (WGS) entry which is preliminary data.</text>
</comment>
<keyword evidence="4" id="KW-1185">Reference proteome</keyword>
<dbReference type="GO" id="GO:0042274">
    <property type="term" value="P:ribosomal small subunit biogenesis"/>
    <property type="evidence" value="ECO:0007669"/>
    <property type="project" value="InterPro"/>
</dbReference>
<feature type="compositionally biased region" description="Polar residues" evidence="2">
    <location>
        <begin position="274"/>
        <end position="284"/>
    </location>
</feature>
<feature type="region of interest" description="Disordered" evidence="2">
    <location>
        <begin position="456"/>
        <end position="482"/>
    </location>
</feature>
<proteinExistence type="inferred from homology"/>
<evidence type="ECO:0000256" key="2">
    <source>
        <dbReference type="SAM" id="MobiDB-lite"/>
    </source>
</evidence>
<protein>
    <submittedName>
        <fullName evidence="3">Protein ltv1</fullName>
    </submittedName>
</protein>
<dbReference type="Proteomes" id="UP001316803">
    <property type="component" value="Unassembled WGS sequence"/>
</dbReference>
<evidence type="ECO:0000313" key="4">
    <source>
        <dbReference type="Proteomes" id="UP001316803"/>
    </source>
</evidence>
<feature type="region of interest" description="Disordered" evidence="2">
    <location>
        <begin position="28"/>
        <end position="62"/>
    </location>
</feature>
<dbReference type="GO" id="GO:0030688">
    <property type="term" value="C:preribosome, small subunit precursor"/>
    <property type="evidence" value="ECO:0007669"/>
    <property type="project" value="TreeGrafter"/>
</dbReference>
<feature type="compositionally biased region" description="Basic residues" evidence="2">
    <location>
        <begin position="467"/>
        <end position="478"/>
    </location>
</feature>
<dbReference type="GO" id="GO:0000056">
    <property type="term" value="P:ribosomal small subunit export from nucleus"/>
    <property type="evidence" value="ECO:0007669"/>
    <property type="project" value="TreeGrafter"/>
</dbReference>
<organism evidence="3 4">
    <name type="scientific">Knufia fluminis</name>
    <dbReference type="NCBI Taxonomy" id="191047"/>
    <lineage>
        <taxon>Eukaryota</taxon>
        <taxon>Fungi</taxon>
        <taxon>Dikarya</taxon>
        <taxon>Ascomycota</taxon>
        <taxon>Pezizomycotina</taxon>
        <taxon>Eurotiomycetes</taxon>
        <taxon>Chaetothyriomycetidae</taxon>
        <taxon>Chaetothyriales</taxon>
        <taxon>Trichomeriaceae</taxon>
        <taxon>Knufia</taxon>
    </lineage>
</organism>
<dbReference type="InterPro" id="IPR007307">
    <property type="entry name" value="Ltv1"/>
</dbReference>
<feature type="region of interest" description="Disordered" evidence="2">
    <location>
        <begin position="319"/>
        <end position="380"/>
    </location>
</feature>
<dbReference type="EMBL" id="JAKLMC020000025">
    <property type="protein sequence ID" value="KAK5950610.1"/>
    <property type="molecule type" value="Genomic_DNA"/>
</dbReference>
<dbReference type="GO" id="GO:0005634">
    <property type="term" value="C:nucleus"/>
    <property type="evidence" value="ECO:0007669"/>
    <property type="project" value="TreeGrafter"/>
</dbReference>
<feature type="compositionally biased region" description="Low complexity" evidence="2">
    <location>
        <begin position="50"/>
        <end position="60"/>
    </location>
</feature>
<feature type="region of interest" description="Disordered" evidence="2">
    <location>
        <begin position="265"/>
        <end position="307"/>
    </location>
</feature>
<dbReference type="GO" id="GO:0005829">
    <property type="term" value="C:cytosol"/>
    <property type="evidence" value="ECO:0007669"/>
    <property type="project" value="TreeGrafter"/>
</dbReference>
<comment type="similarity">
    <text evidence="1">Belongs to the LTV1 family.</text>
</comment>
<reference evidence="3 4" key="1">
    <citation type="submission" date="2022-12" db="EMBL/GenBank/DDBJ databases">
        <title>Genomic features and morphological characterization of a novel Knufia sp. strain isolated from spacecraft assembly facility.</title>
        <authorList>
            <person name="Teixeira M."/>
            <person name="Chander A.M."/>
            <person name="Stajich J.E."/>
            <person name="Venkateswaran K."/>
        </authorList>
    </citation>
    <scope>NUCLEOTIDE SEQUENCE [LARGE SCALE GENOMIC DNA]</scope>
    <source>
        <strain evidence="3 4">FJI-L2-BK-P2</strain>
    </source>
</reference>
<sequence length="508" mass="55443">MPRRKFINKNAPTTQTYALLYRSQDDPLLRDEDAGDRALFPVGRGQPQPSSSSSKSTTSSRALHIADLEETADLDFEHMRENEGEAAEHGIYYDDTSYDYMQHMRDLNSGGGESHFVDALPTKVKGRNKGKQAMRLEDALAQVDIHDEESSVAPSLIDGGSSVFSRTTKKRLLESQQDVPDEIAGFQPDMDPRLREVLEALEDDAYVDEKADEDVFGELGLDGVNNGELDLSEFEAEANLFGDEDDGWESDATERADVQVMESELKMPMPQAVQPPNTTTNGENISLEPGEQLDQSTAATASAEDGDWLRDFAKYKRDAAAAKKPTPAHPQAPSTAGGASALGDRAPTLYTLNGTPLRQKKRKGAQTNPTSYSMTSSSLNRGAGLELLDRRFDQVEKMYSLDEADEFGFDDESSIISGMTGASKMSSVSKMSTASFADPGALRSDFDGMVDEFLGGWNEANPGGGGGKRRGAKGKRGKNGNEVYGLRQLEEVRRELGPARIRRTVQKA</sequence>
<dbReference type="PANTHER" id="PTHR21531">
    <property type="entry name" value="LOW-TEMPERATURE VIABILITY PROTEIN LTV1-RELATED"/>
    <property type="match status" value="1"/>
</dbReference>
<gene>
    <name evidence="3" type="primary">LTV1</name>
    <name evidence="3" type="ORF">OHC33_008276</name>
</gene>
<accession>A0AAN8EIW2</accession>
<dbReference type="AlphaFoldDB" id="A0AAN8EIW2"/>
<name>A0AAN8EIW2_9EURO</name>
<dbReference type="PANTHER" id="PTHR21531:SF0">
    <property type="entry name" value="PROTEIN LTV1 HOMOLOG"/>
    <property type="match status" value="1"/>
</dbReference>